<reference evidence="1 2" key="1">
    <citation type="journal article" date="2017" name="Int. J. Syst. Evol. Microbiol.">
        <title>Rouxiella badensis sp. nov. and Rouxiella silvae sp. nov. isolated from peat bog soil in Germany and emendation of the genus description.</title>
        <authorList>
            <person name="Le Fleche-Mateos A."/>
            <person name="Kugler J.H."/>
            <person name="Hansen S.H."/>
            <person name="Syldatk C."/>
            <person name="Hausmann R."/>
            <person name="Lomprez F."/>
            <person name="Vandenbogaert M."/>
            <person name="Manuguerra J.C."/>
            <person name="Grimont P.A."/>
        </authorList>
    </citation>
    <scope>NUCLEOTIDE SEQUENCE [LARGE SCALE GENOMIC DNA]</scope>
    <source>
        <strain evidence="1 2">DSM 100043</strain>
    </source>
</reference>
<gene>
    <name evidence="1" type="ORF">BS640_17585</name>
</gene>
<protein>
    <submittedName>
        <fullName evidence="1">Uncharacterized protein</fullName>
    </submittedName>
</protein>
<dbReference type="RefSeq" id="WP_017491295.1">
    <property type="nucleotide sequence ID" value="NZ_CAUQAZ010000022.1"/>
</dbReference>
<proteinExistence type="predicted"/>
<dbReference type="Proteomes" id="UP000192536">
    <property type="component" value="Unassembled WGS sequence"/>
</dbReference>
<name>A0A1X0WBS5_9GAMM</name>
<dbReference type="AlphaFoldDB" id="A0A1X0WBS5"/>
<evidence type="ECO:0000313" key="1">
    <source>
        <dbReference type="EMBL" id="ORJ24219.1"/>
    </source>
</evidence>
<organism evidence="1 2">
    <name type="scientific">Rouxiella badensis</name>
    <dbReference type="NCBI Taxonomy" id="1646377"/>
    <lineage>
        <taxon>Bacteria</taxon>
        <taxon>Pseudomonadati</taxon>
        <taxon>Pseudomonadota</taxon>
        <taxon>Gammaproteobacteria</taxon>
        <taxon>Enterobacterales</taxon>
        <taxon>Yersiniaceae</taxon>
        <taxon>Rouxiella</taxon>
    </lineage>
</organism>
<dbReference type="EMBL" id="MRWE01000033">
    <property type="protein sequence ID" value="ORJ24219.1"/>
    <property type="molecule type" value="Genomic_DNA"/>
</dbReference>
<dbReference type="GeneID" id="93565741"/>
<comment type="caution">
    <text evidence="1">The sequence shown here is derived from an EMBL/GenBank/DDBJ whole genome shotgun (WGS) entry which is preliminary data.</text>
</comment>
<dbReference type="STRING" id="1646377.BS640_17585"/>
<accession>A0A1X0WBS5</accession>
<sequence>MKELNTIEVEQVAGGGLLSSLISNVADTVGVALNTVSTVVTTTVPDVLDNVGTGVTGALNALGVTGALEALV</sequence>
<keyword evidence="2" id="KW-1185">Reference proteome</keyword>
<evidence type="ECO:0000313" key="2">
    <source>
        <dbReference type="Proteomes" id="UP000192536"/>
    </source>
</evidence>